<evidence type="ECO:0000256" key="3">
    <source>
        <dbReference type="ARBA" id="ARBA00018029"/>
    </source>
</evidence>
<name>A0A8J3IIA0_9CHLR</name>
<keyword evidence="4 12" id="KW-0479">Metal-binding</keyword>
<feature type="binding site" evidence="12">
    <location>
        <position position="199"/>
    </location>
    <ligand>
        <name>Zn(2+)</name>
        <dbReference type="ChEBI" id="CHEBI:29105"/>
    </ligand>
</feature>
<comment type="pathway">
    <text evidence="8">Amino-sugar metabolism; N-acetylneuraminate degradation; D-fructose 6-phosphate from N-acetylneuraminate: step 4/5.</text>
</comment>
<dbReference type="Gene3D" id="2.30.40.10">
    <property type="entry name" value="Urease, subunit C, domain 1"/>
    <property type="match status" value="1"/>
</dbReference>
<protein>
    <recommendedName>
        <fullName evidence="3">N-acetylglucosamine-6-phosphate deacetylase</fullName>
        <ecNumber evidence="2">3.5.1.25</ecNumber>
    </recommendedName>
</protein>
<dbReference type="FunFam" id="3.20.20.140:FF:000004">
    <property type="entry name" value="N-acetylglucosamine-6-phosphate deacetylase"/>
    <property type="match status" value="1"/>
</dbReference>
<keyword evidence="15" id="KW-1185">Reference proteome</keyword>
<dbReference type="CDD" id="cd00854">
    <property type="entry name" value="NagA"/>
    <property type="match status" value="1"/>
</dbReference>
<feature type="active site" description="Proton donor/acceptor" evidence="10">
    <location>
        <position position="278"/>
    </location>
</feature>
<dbReference type="InterPro" id="IPR006680">
    <property type="entry name" value="Amidohydro-rel"/>
</dbReference>
<sequence length="399" mass="42986">MRFTLRGPRLVDATTDIAVGDITIDNARIETIDDSQHNAGQVIDASDVVIMPGFIDVHTHGGGGFNLHTTDAEEIHSYLRWTASTGVTSCLIAVVGVANAIPSEQLHTAAQAIEQAKRLERPVGAEPLGIHLEGPYINVARRGAHPPSWLRIPNESETEEVLAAAGGYLRLITLAPELPGAATMIRRLIEAGVTVSMGHTDMDYEQALEAIQLGATHMTHCFNAMRPLHHRHPGPLAAVSESPQVYGELIGDGVHVHPALMHILVKFLGPERTIIITDAQGCAGMHGGTFEFAGQRVHIVDGAARLDDETLAGSVLTMDLALRNMLKFAGVSLSEAVRMQTLNPAESAKVADRKGRLQAGYDADLVIMDRDLNLQATICRGVVTFTTDQWRERVASLTV</sequence>
<dbReference type="SUPFAM" id="SSF51338">
    <property type="entry name" value="Composite domain of metallo-dependent hydrolases"/>
    <property type="match status" value="1"/>
</dbReference>
<dbReference type="InterPro" id="IPR032466">
    <property type="entry name" value="Metal_Hydrolase"/>
</dbReference>
<evidence type="ECO:0000256" key="1">
    <source>
        <dbReference type="ARBA" id="ARBA00010716"/>
    </source>
</evidence>
<dbReference type="PANTHER" id="PTHR11113">
    <property type="entry name" value="N-ACETYLGLUCOSAMINE-6-PHOSPHATE DEACETYLASE"/>
    <property type="match status" value="1"/>
</dbReference>
<dbReference type="EC" id="3.5.1.25" evidence="2"/>
<dbReference type="EMBL" id="BNJK01000001">
    <property type="protein sequence ID" value="GHO95066.1"/>
    <property type="molecule type" value="Genomic_DNA"/>
</dbReference>
<feature type="binding site" evidence="11">
    <location>
        <position position="144"/>
    </location>
    <ligand>
        <name>substrate</name>
    </ligand>
</feature>
<dbReference type="NCBIfam" id="TIGR00221">
    <property type="entry name" value="nagA"/>
    <property type="match status" value="1"/>
</dbReference>
<feature type="binding site" evidence="11">
    <location>
        <position position="231"/>
    </location>
    <ligand>
        <name>substrate</name>
    </ligand>
</feature>
<dbReference type="AlphaFoldDB" id="A0A8J3IIA0"/>
<evidence type="ECO:0000256" key="6">
    <source>
        <dbReference type="ARBA" id="ARBA00023277"/>
    </source>
</evidence>
<evidence type="ECO:0000313" key="14">
    <source>
        <dbReference type="EMBL" id="GHO95066.1"/>
    </source>
</evidence>
<evidence type="ECO:0000256" key="5">
    <source>
        <dbReference type="ARBA" id="ARBA00022801"/>
    </source>
</evidence>
<comment type="catalytic activity">
    <reaction evidence="7">
        <text>N-acetyl-D-glucosamine 6-phosphate + H2O = D-glucosamine 6-phosphate + acetate</text>
        <dbReference type="Rhea" id="RHEA:22936"/>
        <dbReference type="ChEBI" id="CHEBI:15377"/>
        <dbReference type="ChEBI" id="CHEBI:30089"/>
        <dbReference type="ChEBI" id="CHEBI:57513"/>
        <dbReference type="ChEBI" id="CHEBI:58725"/>
        <dbReference type="EC" id="3.5.1.25"/>
    </reaction>
</comment>
<organism evidence="14 15">
    <name type="scientific">Reticulibacter mediterranei</name>
    <dbReference type="NCBI Taxonomy" id="2778369"/>
    <lineage>
        <taxon>Bacteria</taxon>
        <taxon>Bacillati</taxon>
        <taxon>Chloroflexota</taxon>
        <taxon>Ktedonobacteria</taxon>
        <taxon>Ktedonobacterales</taxon>
        <taxon>Reticulibacteraceae</taxon>
        <taxon>Reticulibacter</taxon>
    </lineage>
</organism>
<proteinExistence type="inferred from homology"/>
<evidence type="ECO:0000256" key="2">
    <source>
        <dbReference type="ARBA" id="ARBA00011899"/>
    </source>
</evidence>
<evidence type="ECO:0000259" key="13">
    <source>
        <dbReference type="Pfam" id="PF01979"/>
    </source>
</evidence>
<dbReference type="Pfam" id="PF01979">
    <property type="entry name" value="Amidohydro_1"/>
    <property type="match status" value="1"/>
</dbReference>
<gene>
    <name evidence="14" type="primary">nagA_1</name>
    <name evidence="14" type="ORF">KSF_051140</name>
</gene>
<dbReference type="GO" id="GO:0006046">
    <property type="term" value="P:N-acetylglucosamine catabolic process"/>
    <property type="evidence" value="ECO:0007669"/>
    <property type="project" value="TreeGrafter"/>
</dbReference>
<evidence type="ECO:0000313" key="15">
    <source>
        <dbReference type="Proteomes" id="UP000597444"/>
    </source>
</evidence>
<dbReference type="Proteomes" id="UP000597444">
    <property type="component" value="Unassembled WGS sequence"/>
</dbReference>
<comment type="cofactor">
    <cofactor evidence="12">
        <name>a divalent metal cation</name>
        <dbReference type="ChEBI" id="CHEBI:60240"/>
    </cofactor>
    <text evidence="12">Binds 1 divalent metal cation per subunit.</text>
</comment>
<comment type="caution">
    <text evidence="14">The sequence shown here is derived from an EMBL/GenBank/DDBJ whole genome shotgun (WGS) entry which is preliminary data.</text>
</comment>
<keyword evidence="5 9" id="KW-0378">Hydrolase</keyword>
<dbReference type="GO" id="GO:0008448">
    <property type="term" value="F:N-acetylglucosamine-6-phosphate deacetylase activity"/>
    <property type="evidence" value="ECO:0007669"/>
    <property type="project" value="UniProtKB-EC"/>
</dbReference>
<dbReference type="InterPro" id="IPR011059">
    <property type="entry name" value="Metal-dep_hydrolase_composite"/>
</dbReference>
<evidence type="ECO:0000256" key="12">
    <source>
        <dbReference type="PIRSR" id="PIRSR038994-3"/>
    </source>
</evidence>
<dbReference type="Gene3D" id="3.20.20.140">
    <property type="entry name" value="Metal-dependent hydrolases"/>
    <property type="match status" value="1"/>
</dbReference>
<feature type="binding site" evidence="12">
    <location>
        <position position="133"/>
    </location>
    <ligand>
        <name>Zn(2+)</name>
        <dbReference type="ChEBI" id="CHEBI:29105"/>
    </ligand>
</feature>
<feature type="domain" description="Amidohydrolase-related" evidence="13">
    <location>
        <begin position="49"/>
        <end position="382"/>
    </location>
</feature>
<dbReference type="InterPro" id="IPR003764">
    <property type="entry name" value="GlcNAc_6-P_deAcase"/>
</dbReference>
<feature type="binding site" evidence="12">
    <location>
        <position position="220"/>
    </location>
    <ligand>
        <name>Zn(2+)</name>
        <dbReference type="ChEBI" id="CHEBI:29105"/>
    </ligand>
</feature>
<evidence type="ECO:0000256" key="11">
    <source>
        <dbReference type="PIRSR" id="PIRSR038994-2"/>
    </source>
</evidence>
<evidence type="ECO:0000256" key="4">
    <source>
        <dbReference type="ARBA" id="ARBA00022723"/>
    </source>
</evidence>
<dbReference type="PIRSF" id="PIRSF038994">
    <property type="entry name" value="NagA"/>
    <property type="match status" value="1"/>
</dbReference>
<reference evidence="14" key="1">
    <citation type="submission" date="2020-10" db="EMBL/GenBank/DDBJ databases">
        <title>Taxonomic study of unclassified bacteria belonging to the class Ktedonobacteria.</title>
        <authorList>
            <person name="Yabe S."/>
            <person name="Wang C.M."/>
            <person name="Zheng Y."/>
            <person name="Sakai Y."/>
            <person name="Cavaletti L."/>
            <person name="Monciardini P."/>
            <person name="Donadio S."/>
        </authorList>
    </citation>
    <scope>NUCLEOTIDE SEQUENCE</scope>
    <source>
        <strain evidence="14">ID150040</strain>
    </source>
</reference>
<feature type="binding site" evidence="11">
    <location>
        <begin position="223"/>
        <end position="224"/>
    </location>
    <ligand>
        <name>substrate</name>
    </ligand>
</feature>
<comment type="similarity">
    <text evidence="1 9">Belongs to the metallo-dependent hydrolases superfamily. NagA family.</text>
</comment>
<feature type="binding site" evidence="11">
    <location>
        <begin position="311"/>
        <end position="313"/>
    </location>
    <ligand>
        <name>substrate</name>
    </ligand>
</feature>
<dbReference type="GO" id="GO:0046872">
    <property type="term" value="F:metal ion binding"/>
    <property type="evidence" value="ECO:0007669"/>
    <property type="project" value="UniProtKB-KW"/>
</dbReference>
<evidence type="ECO:0000256" key="8">
    <source>
        <dbReference type="ARBA" id="ARBA00060590"/>
    </source>
</evidence>
<accession>A0A8J3IIA0</accession>
<evidence type="ECO:0000256" key="9">
    <source>
        <dbReference type="PIRNR" id="PIRNR038994"/>
    </source>
</evidence>
<dbReference type="PANTHER" id="PTHR11113:SF14">
    <property type="entry name" value="N-ACETYLGLUCOSAMINE-6-PHOSPHATE DEACETYLASE"/>
    <property type="match status" value="1"/>
</dbReference>
<keyword evidence="6 9" id="KW-0119">Carbohydrate metabolism</keyword>
<evidence type="ECO:0000256" key="7">
    <source>
        <dbReference type="ARBA" id="ARBA00047647"/>
    </source>
</evidence>
<dbReference type="RefSeq" id="WP_220205769.1">
    <property type="nucleotide sequence ID" value="NZ_BNJK01000001.1"/>
</dbReference>
<feature type="binding site" evidence="11">
    <location>
        <position position="255"/>
    </location>
    <ligand>
        <name>substrate</name>
    </ligand>
</feature>
<dbReference type="SUPFAM" id="SSF51556">
    <property type="entry name" value="Metallo-dependent hydrolases"/>
    <property type="match status" value="1"/>
</dbReference>
<evidence type="ECO:0000256" key="10">
    <source>
        <dbReference type="PIRSR" id="PIRSR038994-1"/>
    </source>
</evidence>